<organism evidence="1 2">
    <name type="scientific">Segatella copri</name>
    <dbReference type="NCBI Taxonomy" id="165179"/>
    <lineage>
        <taxon>Bacteria</taxon>
        <taxon>Pseudomonadati</taxon>
        <taxon>Bacteroidota</taxon>
        <taxon>Bacteroidia</taxon>
        <taxon>Bacteroidales</taxon>
        <taxon>Prevotellaceae</taxon>
        <taxon>Segatella</taxon>
    </lineage>
</organism>
<comment type="caution">
    <text evidence="1">The sequence shown here is derived from an EMBL/GenBank/DDBJ whole genome shotgun (WGS) entry which is preliminary data.</text>
</comment>
<dbReference type="Proteomes" id="UP000283785">
    <property type="component" value="Unassembled WGS sequence"/>
</dbReference>
<reference evidence="1 2" key="1">
    <citation type="submission" date="2018-08" db="EMBL/GenBank/DDBJ databases">
        <title>A genome reference for cultivated species of the human gut microbiota.</title>
        <authorList>
            <person name="Zou Y."/>
            <person name="Xue W."/>
            <person name="Luo G."/>
        </authorList>
    </citation>
    <scope>NUCLEOTIDE SEQUENCE [LARGE SCALE GENOMIC DNA]</scope>
    <source>
        <strain evidence="1 2">AF12-50</strain>
    </source>
</reference>
<evidence type="ECO:0000313" key="1">
    <source>
        <dbReference type="EMBL" id="RGW39719.1"/>
    </source>
</evidence>
<proteinExistence type="predicted"/>
<dbReference type="AlphaFoldDB" id="A0AA93BEF5"/>
<sequence>MPVRQLHNLLTVSDLYHAGQICPDKFNLSVFFFLERGELYSLHSYWVFSYLFHSHISLDGAKLRIKYQIQKIKRQKKERRASQPASPERFIENATHGIPILLIKNIILLKYSINSDYSP</sequence>
<evidence type="ECO:0000313" key="2">
    <source>
        <dbReference type="Proteomes" id="UP000283785"/>
    </source>
</evidence>
<name>A0AA93BEF5_9BACT</name>
<gene>
    <name evidence="1" type="ORF">DWV76_15330</name>
</gene>
<protein>
    <submittedName>
        <fullName evidence="1">Uncharacterized protein</fullName>
    </submittedName>
</protein>
<dbReference type="EMBL" id="QSAG01000051">
    <property type="protein sequence ID" value="RGW39719.1"/>
    <property type="molecule type" value="Genomic_DNA"/>
</dbReference>
<accession>A0AA93BEF5</accession>